<dbReference type="Proteomes" id="UP000095287">
    <property type="component" value="Unplaced"/>
</dbReference>
<keyword evidence="1" id="KW-1185">Reference proteome</keyword>
<evidence type="ECO:0000313" key="1">
    <source>
        <dbReference type="Proteomes" id="UP000095287"/>
    </source>
</evidence>
<evidence type="ECO:0000313" key="2">
    <source>
        <dbReference type="WBParaSite" id="L893_g20737.t1"/>
    </source>
</evidence>
<reference evidence="2" key="1">
    <citation type="submission" date="2016-11" db="UniProtKB">
        <authorList>
            <consortium name="WormBaseParasite"/>
        </authorList>
    </citation>
    <scope>IDENTIFICATION</scope>
</reference>
<organism evidence="1 2">
    <name type="scientific">Steinernema glaseri</name>
    <dbReference type="NCBI Taxonomy" id="37863"/>
    <lineage>
        <taxon>Eukaryota</taxon>
        <taxon>Metazoa</taxon>
        <taxon>Ecdysozoa</taxon>
        <taxon>Nematoda</taxon>
        <taxon>Chromadorea</taxon>
        <taxon>Rhabditida</taxon>
        <taxon>Tylenchina</taxon>
        <taxon>Panagrolaimomorpha</taxon>
        <taxon>Strongyloidoidea</taxon>
        <taxon>Steinernematidae</taxon>
        <taxon>Steinernema</taxon>
    </lineage>
</organism>
<accession>A0A1I7YX41</accession>
<proteinExistence type="predicted"/>
<dbReference type="Pfam" id="PF20180">
    <property type="entry name" value="UQCC2_CBP6"/>
    <property type="match status" value="1"/>
</dbReference>
<dbReference type="WBParaSite" id="L893_g20737.t1">
    <property type="protein sequence ID" value="L893_g20737.t1"/>
    <property type="gene ID" value="L893_g20737"/>
</dbReference>
<name>A0A1I7YX41_9BILA</name>
<protein>
    <submittedName>
        <fullName evidence="2">Mitochondrial nucleoid factor 1</fullName>
    </submittedName>
</protein>
<dbReference type="AlphaFoldDB" id="A0A1I7YX41"/>
<sequence length="118" mass="13810">MAHLYKQYMRLVAQWPKDPTKGPARNLGAFMEQEIERVFRKEPSALPREAAICERRLRSLEHIFDNQHMKAYPHNYKSGVFGLTLEHLEEATSDKFRKQMGLGSKKPGFFKRLFGKSQ</sequence>